<feature type="compositionally biased region" description="Basic and acidic residues" evidence="1">
    <location>
        <begin position="211"/>
        <end position="225"/>
    </location>
</feature>
<protein>
    <submittedName>
        <fullName evidence="2">Uncharacterized protein</fullName>
    </submittedName>
</protein>
<dbReference type="AlphaFoldDB" id="A0A4V1Q5I5"/>
<keyword evidence="3" id="KW-1185">Reference proteome</keyword>
<proteinExistence type="predicted"/>
<feature type="compositionally biased region" description="Polar residues" evidence="1">
    <location>
        <begin position="287"/>
        <end position="299"/>
    </location>
</feature>
<organism evidence="2 3">
    <name type="scientific">Candolleomyces aberdarensis</name>
    <dbReference type="NCBI Taxonomy" id="2316362"/>
    <lineage>
        <taxon>Eukaryota</taxon>
        <taxon>Fungi</taxon>
        <taxon>Dikarya</taxon>
        <taxon>Basidiomycota</taxon>
        <taxon>Agaricomycotina</taxon>
        <taxon>Agaricomycetes</taxon>
        <taxon>Agaricomycetidae</taxon>
        <taxon>Agaricales</taxon>
        <taxon>Agaricineae</taxon>
        <taxon>Psathyrellaceae</taxon>
        <taxon>Candolleomyces</taxon>
    </lineage>
</organism>
<feature type="compositionally biased region" description="Pro residues" evidence="1">
    <location>
        <begin position="308"/>
        <end position="319"/>
    </location>
</feature>
<accession>A0A4V1Q5I5</accession>
<feature type="region of interest" description="Disordered" evidence="1">
    <location>
        <begin position="543"/>
        <end position="574"/>
    </location>
</feature>
<evidence type="ECO:0000256" key="1">
    <source>
        <dbReference type="SAM" id="MobiDB-lite"/>
    </source>
</evidence>
<feature type="compositionally biased region" description="Polar residues" evidence="1">
    <location>
        <begin position="565"/>
        <end position="574"/>
    </location>
</feature>
<dbReference type="EMBL" id="SDEE01000002">
    <property type="protein sequence ID" value="RXW25708.1"/>
    <property type="molecule type" value="Genomic_DNA"/>
</dbReference>
<reference evidence="2 3" key="1">
    <citation type="submission" date="2019-01" db="EMBL/GenBank/DDBJ databases">
        <title>Draft genome sequence of Psathyrella aberdarensis IHI B618.</title>
        <authorList>
            <person name="Buettner E."/>
            <person name="Kellner H."/>
        </authorList>
    </citation>
    <scope>NUCLEOTIDE SEQUENCE [LARGE SCALE GENOMIC DNA]</scope>
    <source>
        <strain evidence="2 3">IHI B618</strain>
    </source>
</reference>
<sequence>MGKKGFKVKTYEPPDEKFVVVVNAWGKTRDRQQFANAVGAWFEVMLRRIHPKQKLQVNCIYYQSTHDILIVELPSTVTSLSPFLGAHPYRSFLTTHPTSTEFTYVYEYNFRHFNHPENTNWHASAPSYRELPRTLPVKDPYPLPREIEGIGMLPTPPPPMNAKYAIPVPVPVPLPPPSAPIQETRCSPAPAPPPRPSASSSGSSSTTSTLPREHGSDSRTLDPRGRAPSSTPAPAPPQPPPASPSTTDSLFTPYDPPSHHPAHSNLTTARPSGAGKGKERELLAQLQPRSSISTASSGTVDDFLSSILPPPSQPPPRAPPLVRVKTEETLVKLEDEDHVEAVRVKPEPRDDHDPALFASPPPPTHYPSPTARPLRIKAEPLDDSIPERPSAVSWGIQVKPEPSEAEEGAMAALRMPPPPLPTRVKTEPIDDEDIDLGPATAATPTSSRAAGYVRSQSEMWVKQELLLDPSRMRRSESVFGQPESKDVYDPESEERRAGDQEDEREERPGDQEDDYQPSAELLDAFASLEGELGFDLFGATGMEVDSSSQTAASVAESPGKVTAVGTVNDTHTRQ</sequence>
<feature type="compositionally biased region" description="Basic and acidic residues" evidence="1">
    <location>
        <begin position="324"/>
        <end position="354"/>
    </location>
</feature>
<dbReference type="Proteomes" id="UP000290288">
    <property type="component" value="Unassembled WGS sequence"/>
</dbReference>
<feature type="compositionally biased region" description="Basic and acidic residues" evidence="1">
    <location>
        <begin position="483"/>
        <end position="510"/>
    </location>
</feature>
<dbReference type="OrthoDB" id="2996389at2759"/>
<evidence type="ECO:0000313" key="2">
    <source>
        <dbReference type="EMBL" id="RXW25708.1"/>
    </source>
</evidence>
<feature type="compositionally biased region" description="Pro residues" evidence="1">
    <location>
        <begin position="231"/>
        <end position="243"/>
    </location>
</feature>
<comment type="caution">
    <text evidence="2">The sequence shown here is derived from an EMBL/GenBank/DDBJ whole genome shotgun (WGS) entry which is preliminary data.</text>
</comment>
<feature type="compositionally biased region" description="Low complexity" evidence="1">
    <location>
        <begin position="197"/>
        <end position="210"/>
    </location>
</feature>
<gene>
    <name evidence="2" type="ORF">EST38_g169</name>
</gene>
<evidence type="ECO:0000313" key="3">
    <source>
        <dbReference type="Proteomes" id="UP000290288"/>
    </source>
</evidence>
<feature type="compositionally biased region" description="Low complexity" evidence="1">
    <location>
        <begin position="438"/>
        <end position="450"/>
    </location>
</feature>
<name>A0A4V1Q5I5_9AGAR</name>
<feature type="region of interest" description="Disordered" evidence="1">
    <location>
        <begin position="176"/>
        <end position="518"/>
    </location>
</feature>